<dbReference type="Pfam" id="PF24038">
    <property type="entry name" value="DUF7347"/>
    <property type="match status" value="1"/>
</dbReference>
<dbReference type="RefSeq" id="WP_336349814.1">
    <property type="nucleotide sequence ID" value="NZ_JAZAQL010000002.1"/>
</dbReference>
<dbReference type="Proteomes" id="UP001596395">
    <property type="component" value="Unassembled WGS sequence"/>
</dbReference>
<dbReference type="Gene3D" id="1.10.10.10">
    <property type="entry name" value="Winged helix-like DNA-binding domain superfamily/Winged helix DNA-binding domain"/>
    <property type="match status" value="1"/>
</dbReference>
<dbReference type="InterPro" id="IPR055771">
    <property type="entry name" value="DUF7347"/>
</dbReference>
<evidence type="ECO:0000313" key="3">
    <source>
        <dbReference type="EMBL" id="MFC6952831.1"/>
    </source>
</evidence>
<comment type="caution">
    <text evidence="3">The sequence shown here is derived from an EMBL/GenBank/DDBJ whole genome shotgun (WGS) entry which is preliminary data.</text>
</comment>
<dbReference type="InterPro" id="IPR055775">
    <property type="entry name" value="DUF7351"/>
</dbReference>
<gene>
    <name evidence="3" type="ORF">ACFQGB_08125</name>
</gene>
<dbReference type="InterPro" id="IPR011991">
    <property type="entry name" value="ArsR-like_HTH"/>
</dbReference>
<dbReference type="Pfam" id="PF24042">
    <property type="entry name" value="DUF7351"/>
    <property type="match status" value="1"/>
</dbReference>
<reference evidence="3 4" key="1">
    <citation type="journal article" date="2019" name="Int. J. Syst. Evol. Microbiol.">
        <title>The Global Catalogue of Microorganisms (GCM) 10K type strain sequencing project: providing services to taxonomists for standard genome sequencing and annotation.</title>
        <authorList>
            <consortium name="The Broad Institute Genomics Platform"/>
            <consortium name="The Broad Institute Genome Sequencing Center for Infectious Disease"/>
            <person name="Wu L."/>
            <person name="Ma J."/>
        </authorList>
    </citation>
    <scope>NUCLEOTIDE SEQUENCE [LARGE SCALE GENOMIC DNA]</scope>
    <source>
        <strain evidence="3 4">GX26</strain>
    </source>
</reference>
<dbReference type="EMBL" id="JBHSXN010000002">
    <property type="protein sequence ID" value="MFC6952831.1"/>
    <property type="molecule type" value="Genomic_DNA"/>
</dbReference>
<organism evidence="3 4">
    <name type="scientific">Halorubellus litoreus</name>
    <dbReference type="NCBI Taxonomy" id="755308"/>
    <lineage>
        <taxon>Archaea</taxon>
        <taxon>Methanobacteriati</taxon>
        <taxon>Methanobacteriota</taxon>
        <taxon>Stenosarchaea group</taxon>
        <taxon>Halobacteria</taxon>
        <taxon>Halobacteriales</taxon>
        <taxon>Halorubellaceae</taxon>
        <taxon>Halorubellus</taxon>
    </lineage>
</organism>
<accession>A0ABD5VIV3</accession>
<dbReference type="InterPro" id="IPR036390">
    <property type="entry name" value="WH_DNA-bd_sf"/>
</dbReference>
<feature type="domain" description="DUF7347" evidence="1">
    <location>
        <begin position="25"/>
        <end position="103"/>
    </location>
</feature>
<dbReference type="AlphaFoldDB" id="A0ABD5VIV3"/>
<dbReference type="InterPro" id="IPR036388">
    <property type="entry name" value="WH-like_DNA-bd_sf"/>
</dbReference>
<dbReference type="SUPFAM" id="SSF46785">
    <property type="entry name" value="Winged helix' DNA-binding domain"/>
    <property type="match status" value="1"/>
</dbReference>
<proteinExistence type="predicted"/>
<protein>
    <submittedName>
        <fullName evidence="3">Winged helix-turn-helix domain-containing protein</fullName>
    </submittedName>
</protein>
<evidence type="ECO:0000313" key="4">
    <source>
        <dbReference type="Proteomes" id="UP001596395"/>
    </source>
</evidence>
<name>A0ABD5VIV3_9EURY</name>
<dbReference type="CDD" id="cd00090">
    <property type="entry name" value="HTH_ARSR"/>
    <property type="match status" value="1"/>
</dbReference>
<evidence type="ECO:0000259" key="2">
    <source>
        <dbReference type="Pfam" id="PF24042"/>
    </source>
</evidence>
<sequence>MRPQERPDSRASSDATGGALDVLSPEAAFKTVGNETRLAILDVLWGPGPAEPMPFGELRKAVGMRDGSQFNYHLRKLVDGGFIGKDDDGRYYIHQAGARVICTITTGYLTTHPELDPFETDGRCYACDGALAANYTGEMFFVRCVDCETLHTFGPFPPNAVLDRTPADALMAFEHVRRTVKSLADAGICSICNGSMDRTVARTWAEVPIWSPVLDETAGGAVRAWSVCSHCGVWVFVTPGESVLEHPAVVDLYRAHGVDLRSVPRWALPWTIDESCLDVVSDDPFEVRVTIDLDGDVRVLTLDEAFDVVGVESTAPSC</sequence>
<evidence type="ECO:0000259" key="1">
    <source>
        <dbReference type="Pfam" id="PF24038"/>
    </source>
</evidence>
<keyword evidence="4" id="KW-1185">Reference proteome</keyword>
<feature type="domain" description="DUF7351" evidence="2">
    <location>
        <begin position="121"/>
        <end position="308"/>
    </location>
</feature>